<dbReference type="KEGG" id="ruv:EC9_27160"/>
<reference evidence="1 2" key="1">
    <citation type="submission" date="2019-02" db="EMBL/GenBank/DDBJ databases">
        <title>Deep-cultivation of Planctomycetes and their phenomic and genomic characterization uncovers novel biology.</title>
        <authorList>
            <person name="Wiegand S."/>
            <person name="Jogler M."/>
            <person name="Boedeker C."/>
            <person name="Pinto D."/>
            <person name="Vollmers J."/>
            <person name="Rivas-Marin E."/>
            <person name="Kohn T."/>
            <person name="Peeters S.H."/>
            <person name="Heuer A."/>
            <person name="Rast P."/>
            <person name="Oberbeckmann S."/>
            <person name="Bunk B."/>
            <person name="Jeske O."/>
            <person name="Meyerdierks A."/>
            <person name="Storesund J.E."/>
            <person name="Kallscheuer N."/>
            <person name="Luecker S."/>
            <person name="Lage O.M."/>
            <person name="Pohl T."/>
            <person name="Merkel B.J."/>
            <person name="Hornburger P."/>
            <person name="Mueller R.-W."/>
            <person name="Bruemmer F."/>
            <person name="Labrenz M."/>
            <person name="Spormann A.M."/>
            <person name="Op den Camp H."/>
            <person name="Overmann J."/>
            <person name="Amann R."/>
            <person name="Jetten M.S.M."/>
            <person name="Mascher T."/>
            <person name="Medema M.H."/>
            <person name="Devos D.P."/>
            <person name="Kaster A.-K."/>
            <person name="Ovreas L."/>
            <person name="Rohde M."/>
            <person name="Galperin M.Y."/>
            <person name="Jogler C."/>
        </authorList>
    </citation>
    <scope>NUCLEOTIDE SEQUENCE [LARGE SCALE GENOMIC DNA]</scope>
    <source>
        <strain evidence="1 2">EC9</strain>
    </source>
</reference>
<dbReference type="Proteomes" id="UP000319557">
    <property type="component" value="Chromosome"/>
</dbReference>
<evidence type="ECO:0000313" key="1">
    <source>
        <dbReference type="EMBL" id="QDS88525.1"/>
    </source>
</evidence>
<protein>
    <submittedName>
        <fullName evidence="1">Uncharacterized protein</fullName>
    </submittedName>
</protein>
<proteinExistence type="predicted"/>
<dbReference type="EMBL" id="CP036261">
    <property type="protein sequence ID" value="QDS88525.1"/>
    <property type="molecule type" value="Genomic_DNA"/>
</dbReference>
<sequence>MYVGECTNWEIAGARRRSDGAGVQPSGKLTCNDRYSWTRFALTLKTKAHSEILARHRCIERRPFPARLPVDHF</sequence>
<keyword evidence="2" id="KW-1185">Reference proteome</keyword>
<accession>A0A517M0X8</accession>
<name>A0A517M0X8_9BACT</name>
<gene>
    <name evidence="1" type="ORF">EC9_27160</name>
</gene>
<evidence type="ECO:0000313" key="2">
    <source>
        <dbReference type="Proteomes" id="UP000319557"/>
    </source>
</evidence>
<dbReference type="AlphaFoldDB" id="A0A517M0X8"/>
<organism evidence="1 2">
    <name type="scientific">Rosistilla ulvae</name>
    <dbReference type="NCBI Taxonomy" id="1930277"/>
    <lineage>
        <taxon>Bacteria</taxon>
        <taxon>Pseudomonadati</taxon>
        <taxon>Planctomycetota</taxon>
        <taxon>Planctomycetia</taxon>
        <taxon>Pirellulales</taxon>
        <taxon>Pirellulaceae</taxon>
        <taxon>Rosistilla</taxon>
    </lineage>
</organism>